<protein>
    <recommendedName>
        <fullName evidence="2">Secretion system C-terminal sorting domain-containing protein</fullName>
    </recommendedName>
</protein>
<dbReference type="SUPFAM" id="SSF69318">
    <property type="entry name" value="Integrin alpha N-terminal domain"/>
    <property type="match status" value="1"/>
</dbReference>
<dbReference type="PANTHER" id="PTHR46580:SF4">
    <property type="entry name" value="ATP_GTP-BINDING PROTEIN"/>
    <property type="match status" value="1"/>
</dbReference>
<dbReference type="EMBL" id="NATQ01000106">
    <property type="protein sequence ID" value="OQX90073.1"/>
    <property type="molecule type" value="Genomic_DNA"/>
</dbReference>
<dbReference type="NCBIfam" id="TIGR04183">
    <property type="entry name" value="Por_Secre_tail"/>
    <property type="match status" value="1"/>
</dbReference>
<dbReference type="AlphaFoldDB" id="A0A1W9RZV5"/>
<name>A0A1W9RZV5_9BACT</name>
<sequence length="707" mass="79071">FSESASQTTWIGGWGVEGPVTEFGNAFYISDNINYYYNEGKLVLAYNLASEGKREHIGELTSAIIVQTGDVDEDWDVDVVAASTGDSGKIVWFENLGGGDFDPAYKMIKELPYPSYYVSDIDEEDGIDIVLCNDYVSPNVFWYENDGMGNFTEWGIGSGYNSVDAPGTADFDNDGDIDIVASARNGAGGIRWYENNGSEIFTTHIITEPPYYGQNEPFIPTGDIDKDGDLDFVIVRTNYHNVDWWENRLIPDGDVSFQLHSIQSGYTSPVHPWLADLDQDGDDDIVTTSSGLGSVDWWENDGSGNFTHHVISDSYPNAQHFAVVDIDYDGDYDIVTASASDNALDWWENINRAEDFQQGRFFSDYNGAKGVWVGDIMGNGLPIVVSTASGLGSIDWFKIQAGYRDSGYLTSSILDTEKQPDQYLDWGRIYWSGDEPYDSNITFQVRASNDPENMGDWSDEIDVSGVDLSDYVSDNMRYMQYKVNLYNGGTTPTLYEVTIYWSFSSPSGVMMEAVWNDDKVEVSWEADENILEGILGFNLYRRVSVSEGYETTRVDTFASMSDIMYKWKRVNDGLIRGENPFLYSDLGVVSGKDYEYMLEGVYDYENAELALCKVNGEAEMPESFSVLSVYPNPSSDAVNVRMFASNDGVATIMIYDISGRLLNSYNNLVKEGESVFCLDVAGLSNNLYLLKVNFEGDTVIRRFVILK</sequence>
<keyword evidence="1" id="KW-0732">Signal</keyword>
<dbReference type="Proteomes" id="UP000192611">
    <property type="component" value="Unassembled WGS sequence"/>
</dbReference>
<reference evidence="4" key="1">
    <citation type="submission" date="2017-03" db="EMBL/GenBank/DDBJ databases">
        <title>Novel pathways for hydrocarbon cycling and metabolic interdependencies in hydrothermal sediment communities.</title>
        <authorList>
            <person name="Dombrowski N."/>
            <person name="Seitz K."/>
            <person name="Teske A."/>
            <person name="Baker B."/>
        </authorList>
    </citation>
    <scope>NUCLEOTIDE SEQUENCE [LARGE SCALE GENOMIC DNA]</scope>
</reference>
<feature type="non-terminal residue" evidence="3">
    <location>
        <position position="1"/>
    </location>
</feature>
<accession>A0A1W9RZV5</accession>
<evidence type="ECO:0000256" key="1">
    <source>
        <dbReference type="ARBA" id="ARBA00022729"/>
    </source>
</evidence>
<organism evidence="3 4">
    <name type="scientific">Candidatus Coatesbacteria bacterium 4484_99</name>
    <dbReference type="NCBI Taxonomy" id="1970774"/>
    <lineage>
        <taxon>Bacteria</taxon>
        <taxon>Candidatus Coatesiibacteriota</taxon>
    </lineage>
</organism>
<proteinExistence type="predicted"/>
<dbReference type="PANTHER" id="PTHR46580">
    <property type="entry name" value="SENSOR KINASE-RELATED"/>
    <property type="match status" value="1"/>
</dbReference>
<dbReference type="Pfam" id="PF13517">
    <property type="entry name" value="FG-GAP_3"/>
    <property type="match status" value="2"/>
</dbReference>
<dbReference type="InterPro" id="IPR028994">
    <property type="entry name" value="Integrin_alpha_N"/>
</dbReference>
<gene>
    <name evidence="3" type="ORF">B6D57_05010</name>
</gene>
<evidence type="ECO:0000259" key="2">
    <source>
        <dbReference type="Pfam" id="PF18962"/>
    </source>
</evidence>
<dbReference type="Pfam" id="PF18962">
    <property type="entry name" value="Por_Secre_tail"/>
    <property type="match status" value="1"/>
</dbReference>
<evidence type="ECO:0000313" key="4">
    <source>
        <dbReference type="Proteomes" id="UP000192611"/>
    </source>
</evidence>
<evidence type="ECO:0000313" key="3">
    <source>
        <dbReference type="EMBL" id="OQX90073.1"/>
    </source>
</evidence>
<dbReference type="InterPro" id="IPR013517">
    <property type="entry name" value="FG-GAP"/>
</dbReference>
<dbReference type="InterPro" id="IPR026444">
    <property type="entry name" value="Secre_tail"/>
</dbReference>
<feature type="domain" description="Secretion system C-terminal sorting" evidence="2">
    <location>
        <begin position="629"/>
        <end position="705"/>
    </location>
</feature>
<comment type="caution">
    <text evidence="3">The sequence shown here is derived from an EMBL/GenBank/DDBJ whole genome shotgun (WGS) entry which is preliminary data.</text>
</comment>